<accession>A0A3S9XFT6</accession>
<sequence length="442" mass="50043">MAITDKQMSSKVEGKDKWFSETAIWGHGSLVGRITVSGERLFYFRYCNGEGVRVTYPIGTYGREGKEGCMSLAQASVLAKELAGLHKSGIRDIREYLASEQARKLVERDLELVQLQEERELKAARVTVAALFEHWLRVDLVNRKDQGAEIKRMFLKDVLPLIGDMAVEDVKKGDVTRVVDTILGRGVNRMAKLILSLIRQMFRSAVDRDMLEHDPTASIRKAKIGGRSTERDRVLDDGEIRALASLLPSSGLISSTQLAIWICLSTCCRIGELLQARWADIDFEEGVWVIPAEHSKNGKPHTVFLSDFALEHFRKLQALKGHAVWCFVNRTQDGHVSTKTVTKQISDRQKSEDQAVFNNRSSKPQALLLPGGKWTPHDLRRTGATIMTKLGVLPEVAERCLNHTEENKVKRVYQRHNYHKEMKEAWARLGTYIEQLLKETVP</sequence>
<proteinExistence type="inferred from homology"/>
<protein>
    <submittedName>
        <fullName evidence="6">Site-specific integrase</fullName>
    </submittedName>
</protein>
<organism evidence="6 7">
    <name type="scientific">Entomomonas moraniae</name>
    <dbReference type="NCBI Taxonomy" id="2213226"/>
    <lineage>
        <taxon>Bacteria</taxon>
        <taxon>Pseudomonadati</taxon>
        <taxon>Pseudomonadota</taxon>
        <taxon>Gammaproteobacteria</taxon>
        <taxon>Pseudomonadales</taxon>
        <taxon>Pseudomonadaceae</taxon>
        <taxon>Entomomonas</taxon>
    </lineage>
</organism>
<dbReference type="KEGG" id="emo:DM558_11135"/>
<reference evidence="7" key="1">
    <citation type="submission" date="2018-06" db="EMBL/GenBank/DDBJ databases">
        <title>Complete genome of Pseudomonas insecticola strain QZS01.</title>
        <authorList>
            <person name="Wang J."/>
            <person name="Su Q."/>
        </authorList>
    </citation>
    <scope>NUCLEOTIDE SEQUENCE [LARGE SCALE GENOMIC DNA]</scope>
    <source>
        <strain evidence="7">QZS01</strain>
    </source>
</reference>
<dbReference type="InterPro" id="IPR002104">
    <property type="entry name" value="Integrase_catalytic"/>
</dbReference>
<evidence type="ECO:0000313" key="7">
    <source>
        <dbReference type="Proteomes" id="UP000273143"/>
    </source>
</evidence>
<dbReference type="Pfam" id="PF00589">
    <property type="entry name" value="Phage_integrase"/>
    <property type="match status" value="1"/>
</dbReference>
<dbReference type="PANTHER" id="PTHR30629:SF2">
    <property type="entry name" value="PROPHAGE INTEGRASE INTS-RELATED"/>
    <property type="match status" value="1"/>
</dbReference>
<dbReference type="InterPro" id="IPR050808">
    <property type="entry name" value="Phage_Integrase"/>
</dbReference>
<dbReference type="InterPro" id="IPR010998">
    <property type="entry name" value="Integrase_recombinase_N"/>
</dbReference>
<dbReference type="Gene3D" id="3.30.160.390">
    <property type="entry name" value="Integrase, DNA-binding domain"/>
    <property type="match status" value="1"/>
</dbReference>
<feature type="domain" description="Tyr recombinase" evidence="5">
    <location>
        <begin position="229"/>
        <end position="427"/>
    </location>
</feature>
<dbReference type="Gene3D" id="1.10.150.130">
    <property type="match status" value="1"/>
</dbReference>
<dbReference type="InterPro" id="IPR038488">
    <property type="entry name" value="Integrase_DNA-bd_sf"/>
</dbReference>
<evidence type="ECO:0000313" key="6">
    <source>
        <dbReference type="EMBL" id="AZS51291.1"/>
    </source>
</evidence>
<dbReference type="Gene3D" id="1.10.443.10">
    <property type="entry name" value="Intergrase catalytic core"/>
    <property type="match status" value="1"/>
</dbReference>
<dbReference type="Proteomes" id="UP000273143">
    <property type="component" value="Chromosome"/>
</dbReference>
<dbReference type="GO" id="GO:0006310">
    <property type="term" value="P:DNA recombination"/>
    <property type="evidence" value="ECO:0007669"/>
    <property type="project" value="UniProtKB-KW"/>
</dbReference>
<name>A0A3S9XFT6_9GAMM</name>
<gene>
    <name evidence="6" type="ORF">DM558_11135</name>
</gene>
<dbReference type="GO" id="GO:0003677">
    <property type="term" value="F:DNA binding"/>
    <property type="evidence" value="ECO:0007669"/>
    <property type="project" value="UniProtKB-KW"/>
</dbReference>
<evidence type="ECO:0000256" key="3">
    <source>
        <dbReference type="ARBA" id="ARBA00023125"/>
    </source>
</evidence>
<keyword evidence="4" id="KW-0233">DNA recombination</keyword>
<dbReference type="PANTHER" id="PTHR30629">
    <property type="entry name" value="PROPHAGE INTEGRASE"/>
    <property type="match status" value="1"/>
</dbReference>
<dbReference type="RefSeq" id="WP_127164058.1">
    <property type="nucleotide sequence ID" value="NZ_CP029822.1"/>
</dbReference>
<dbReference type="AlphaFoldDB" id="A0A3S9XFT6"/>
<evidence type="ECO:0000259" key="5">
    <source>
        <dbReference type="PROSITE" id="PS51898"/>
    </source>
</evidence>
<dbReference type="GO" id="GO:0015074">
    <property type="term" value="P:DNA integration"/>
    <property type="evidence" value="ECO:0007669"/>
    <property type="project" value="UniProtKB-KW"/>
</dbReference>
<dbReference type="SUPFAM" id="SSF56349">
    <property type="entry name" value="DNA breaking-rejoining enzymes"/>
    <property type="match status" value="1"/>
</dbReference>
<dbReference type="PROSITE" id="PS51898">
    <property type="entry name" value="TYR_RECOMBINASE"/>
    <property type="match status" value="1"/>
</dbReference>
<keyword evidence="3" id="KW-0238">DNA-binding</keyword>
<evidence type="ECO:0000256" key="2">
    <source>
        <dbReference type="ARBA" id="ARBA00022908"/>
    </source>
</evidence>
<dbReference type="InterPro" id="IPR053876">
    <property type="entry name" value="Phage_int_M"/>
</dbReference>
<dbReference type="EMBL" id="CP029822">
    <property type="protein sequence ID" value="AZS51291.1"/>
    <property type="molecule type" value="Genomic_DNA"/>
</dbReference>
<keyword evidence="7" id="KW-1185">Reference proteome</keyword>
<dbReference type="Pfam" id="PF22022">
    <property type="entry name" value="Phage_int_M"/>
    <property type="match status" value="1"/>
</dbReference>
<dbReference type="CDD" id="cd00801">
    <property type="entry name" value="INT_P4_C"/>
    <property type="match status" value="1"/>
</dbReference>
<keyword evidence="2" id="KW-0229">DNA integration</keyword>
<dbReference type="InterPro" id="IPR013762">
    <property type="entry name" value="Integrase-like_cat_sf"/>
</dbReference>
<evidence type="ECO:0000256" key="4">
    <source>
        <dbReference type="ARBA" id="ARBA00023172"/>
    </source>
</evidence>
<evidence type="ECO:0000256" key="1">
    <source>
        <dbReference type="ARBA" id="ARBA00008857"/>
    </source>
</evidence>
<dbReference type="InterPro" id="IPR011010">
    <property type="entry name" value="DNA_brk_join_enz"/>
</dbReference>
<comment type="similarity">
    <text evidence="1">Belongs to the 'phage' integrase family.</text>
</comment>